<feature type="signal peptide" evidence="10">
    <location>
        <begin position="1"/>
        <end position="26"/>
    </location>
</feature>
<keyword evidence="4" id="KW-0133">Cell shape</keyword>
<evidence type="ECO:0000313" key="13">
    <source>
        <dbReference type="Proteomes" id="UP000782610"/>
    </source>
</evidence>
<feature type="active site" description="Acyl-ester intermediate" evidence="7">
    <location>
        <position position="53"/>
    </location>
</feature>
<evidence type="ECO:0000313" key="12">
    <source>
        <dbReference type="EMBL" id="MBI4923723.1"/>
    </source>
</evidence>
<keyword evidence="12" id="KW-0645">Protease</keyword>
<feature type="active site" evidence="7">
    <location>
        <position position="113"/>
    </location>
</feature>
<feature type="chain" id="PRO_5037871809" evidence="10">
    <location>
        <begin position="27"/>
        <end position="355"/>
    </location>
</feature>
<dbReference type="Proteomes" id="UP000782610">
    <property type="component" value="Unassembled WGS sequence"/>
</dbReference>
<proteinExistence type="inferred from homology"/>
<dbReference type="GO" id="GO:0006508">
    <property type="term" value="P:proteolysis"/>
    <property type="evidence" value="ECO:0007669"/>
    <property type="project" value="InterPro"/>
</dbReference>
<comment type="similarity">
    <text evidence="1 9">Belongs to the peptidase S11 family.</text>
</comment>
<keyword evidence="12" id="KW-0121">Carboxypeptidase</keyword>
<name>A0A933P0F3_9HYPH</name>
<feature type="domain" description="Peptidase S11 D-alanyl-D-alanine carboxypeptidase A N-terminal" evidence="11">
    <location>
        <begin position="27"/>
        <end position="245"/>
    </location>
</feature>
<dbReference type="PANTHER" id="PTHR21581:SF6">
    <property type="entry name" value="TRAFFICKING PROTEIN PARTICLE COMPLEX SUBUNIT 12"/>
    <property type="match status" value="1"/>
</dbReference>
<keyword evidence="2 10" id="KW-0732">Signal</keyword>
<evidence type="ECO:0000256" key="3">
    <source>
        <dbReference type="ARBA" id="ARBA00022801"/>
    </source>
</evidence>
<dbReference type="GO" id="GO:0009252">
    <property type="term" value="P:peptidoglycan biosynthetic process"/>
    <property type="evidence" value="ECO:0007669"/>
    <property type="project" value="UniProtKB-KW"/>
</dbReference>
<dbReference type="PANTHER" id="PTHR21581">
    <property type="entry name" value="D-ALANYL-D-ALANINE CARBOXYPEPTIDASE"/>
    <property type="match status" value="1"/>
</dbReference>
<evidence type="ECO:0000256" key="7">
    <source>
        <dbReference type="PIRSR" id="PIRSR618044-1"/>
    </source>
</evidence>
<evidence type="ECO:0000256" key="6">
    <source>
        <dbReference type="ARBA" id="ARBA00023316"/>
    </source>
</evidence>
<evidence type="ECO:0000259" key="11">
    <source>
        <dbReference type="Pfam" id="PF00768"/>
    </source>
</evidence>
<reference evidence="12" key="1">
    <citation type="submission" date="2020-07" db="EMBL/GenBank/DDBJ databases">
        <title>Huge and variable diversity of episymbiotic CPR bacteria and DPANN archaea in groundwater ecosystems.</title>
        <authorList>
            <person name="He C.Y."/>
            <person name="Keren R."/>
            <person name="Whittaker M."/>
            <person name="Farag I.F."/>
            <person name="Doudna J."/>
            <person name="Cate J.H.D."/>
            <person name="Banfield J.F."/>
        </authorList>
    </citation>
    <scope>NUCLEOTIDE SEQUENCE</scope>
    <source>
        <strain evidence="12">NC_groundwater_1586_Pr3_B-0.1um_66_15</strain>
    </source>
</reference>
<gene>
    <name evidence="12" type="ORF">HY834_18445</name>
</gene>
<comment type="caution">
    <text evidence="12">The sequence shown here is derived from an EMBL/GenBank/DDBJ whole genome shotgun (WGS) entry which is preliminary data.</text>
</comment>
<dbReference type="InterPro" id="IPR018044">
    <property type="entry name" value="Peptidase_S11"/>
</dbReference>
<protein>
    <submittedName>
        <fullName evidence="12">D-alanyl-D-alanine carboxypeptidase</fullName>
    </submittedName>
</protein>
<dbReference type="GO" id="GO:0008360">
    <property type="term" value="P:regulation of cell shape"/>
    <property type="evidence" value="ECO:0007669"/>
    <property type="project" value="UniProtKB-KW"/>
</dbReference>
<organism evidence="12 13">
    <name type="scientific">Devosia nanyangense</name>
    <dbReference type="NCBI Taxonomy" id="1228055"/>
    <lineage>
        <taxon>Bacteria</taxon>
        <taxon>Pseudomonadati</taxon>
        <taxon>Pseudomonadota</taxon>
        <taxon>Alphaproteobacteria</taxon>
        <taxon>Hyphomicrobiales</taxon>
        <taxon>Devosiaceae</taxon>
        <taxon>Devosia</taxon>
    </lineage>
</organism>
<evidence type="ECO:0000256" key="10">
    <source>
        <dbReference type="SAM" id="SignalP"/>
    </source>
</evidence>
<dbReference type="InterPro" id="IPR012338">
    <property type="entry name" value="Beta-lactam/transpept-like"/>
</dbReference>
<dbReference type="EMBL" id="JACRAF010000061">
    <property type="protein sequence ID" value="MBI4923723.1"/>
    <property type="molecule type" value="Genomic_DNA"/>
</dbReference>
<evidence type="ECO:0000256" key="1">
    <source>
        <dbReference type="ARBA" id="ARBA00007164"/>
    </source>
</evidence>
<keyword evidence="5" id="KW-0573">Peptidoglycan synthesis</keyword>
<evidence type="ECO:0000256" key="8">
    <source>
        <dbReference type="PIRSR" id="PIRSR618044-2"/>
    </source>
</evidence>
<dbReference type="GO" id="GO:0071555">
    <property type="term" value="P:cell wall organization"/>
    <property type="evidence" value="ECO:0007669"/>
    <property type="project" value="UniProtKB-KW"/>
</dbReference>
<dbReference type="AlphaFoldDB" id="A0A933P0F3"/>
<dbReference type="Pfam" id="PF00768">
    <property type="entry name" value="Peptidase_S11"/>
    <property type="match status" value="1"/>
</dbReference>
<evidence type="ECO:0000256" key="9">
    <source>
        <dbReference type="RuleBase" id="RU004016"/>
    </source>
</evidence>
<dbReference type="PRINTS" id="PR00725">
    <property type="entry name" value="DADACBPTASE1"/>
</dbReference>
<evidence type="ECO:0000256" key="2">
    <source>
        <dbReference type="ARBA" id="ARBA00022729"/>
    </source>
</evidence>
<keyword evidence="3" id="KW-0378">Hydrolase</keyword>
<evidence type="ECO:0000256" key="5">
    <source>
        <dbReference type="ARBA" id="ARBA00022984"/>
    </source>
</evidence>
<feature type="active site" description="Proton acceptor" evidence="7">
    <location>
        <position position="56"/>
    </location>
</feature>
<evidence type="ECO:0000256" key="4">
    <source>
        <dbReference type="ARBA" id="ARBA00022960"/>
    </source>
</evidence>
<dbReference type="GO" id="GO:0009002">
    <property type="term" value="F:serine-type D-Ala-D-Ala carboxypeptidase activity"/>
    <property type="evidence" value="ECO:0007669"/>
    <property type="project" value="InterPro"/>
</dbReference>
<keyword evidence="6" id="KW-0961">Cell wall biogenesis/degradation</keyword>
<sequence>MQVARFARRWLFCLALLAFPAGPASAIPMLLVDATSLEVLYAEDAGQPWHPASLTKLMTAYLAFAAIKDGRISLDTPIRVSQHAWNQAPAKSGLEVGASITLRDALYIMLVKSANDIAVAIAEAIGGDEKTFVVQMNRMAADMGLTATRYYNSNGLKNAGQVTSARDLAMLGLYIQRDYPQYMPIFQTQAVKLGTHTLETSNGLLEHFAGTTGLKTGYICQSGLNIVATVNREGRSLLAVVLGGSSVRERNELTAQLFLRGLSGALSSTGKTVVDLRNLDGAPTDMGPQICGKKAKAYVKQRMAEFPMGLKGQPSYLTDKIEGPVYVATDLGKIVTDVPLPRPRPDVTPRVAAAN</sequence>
<accession>A0A933P0F3</accession>
<dbReference type="InterPro" id="IPR001967">
    <property type="entry name" value="Peptidase_S11_N"/>
</dbReference>
<feature type="binding site" evidence="8">
    <location>
        <position position="215"/>
    </location>
    <ligand>
        <name>substrate</name>
    </ligand>
</feature>
<dbReference type="Gene3D" id="3.40.710.10">
    <property type="entry name" value="DD-peptidase/beta-lactamase superfamily"/>
    <property type="match status" value="1"/>
</dbReference>
<dbReference type="SUPFAM" id="SSF56601">
    <property type="entry name" value="beta-lactamase/transpeptidase-like"/>
    <property type="match status" value="1"/>
</dbReference>